<dbReference type="InterPro" id="IPR007235">
    <property type="entry name" value="Glyco_trans_28_C"/>
</dbReference>
<dbReference type="GO" id="GO:0050511">
    <property type="term" value="F:undecaprenyldiphospho-muramoylpentapeptide beta-N-acetylglucosaminyltransferase activity"/>
    <property type="evidence" value="ECO:0007669"/>
    <property type="project" value="UniProtKB-UniRule"/>
</dbReference>
<evidence type="ECO:0000256" key="2">
    <source>
        <dbReference type="ARBA" id="ARBA00022618"/>
    </source>
</evidence>
<evidence type="ECO:0000256" key="1">
    <source>
        <dbReference type="ARBA" id="ARBA00022475"/>
    </source>
</evidence>
<evidence type="ECO:0000256" key="7">
    <source>
        <dbReference type="ARBA" id="ARBA00023136"/>
    </source>
</evidence>
<dbReference type="Proteomes" id="UP000714915">
    <property type="component" value="Unassembled WGS sequence"/>
</dbReference>
<comment type="subcellular location">
    <subcellularLocation>
        <location evidence="10">Cell membrane</location>
        <topology evidence="10">Peripheral membrane protein</topology>
        <orientation evidence="10">Cytoplasmic side</orientation>
    </subcellularLocation>
</comment>
<dbReference type="AlphaFoldDB" id="A0A955RLW2"/>
<organism evidence="14 15">
    <name type="scientific">Candidatus Dojkabacteria bacterium</name>
    <dbReference type="NCBI Taxonomy" id="2099670"/>
    <lineage>
        <taxon>Bacteria</taxon>
        <taxon>Candidatus Dojkabacteria</taxon>
    </lineage>
</organism>
<dbReference type="CDD" id="cd03785">
    <property type="entry name" value="GT28_MurG"/>
    <property type="match status" value="1"/>
</dbReference>
<keyword evidence="11" id="KW-1133">Transmembrane helix</keyword>
<reference evidence="14" key="2">
    <citation type="journal article" date="2021" name="Microbiome">
        <title>Successional dynamics and alternative stable states in a saline activated sludge microbial community over 9 years.</title>
        <authorList>
            <person name="Wang Y."/>
            <person name="Ye J."/>
            <person name="Ju F."/>
            <person name="Liu L."/>
            <person name="Boyd J.A."/>
            <person name="Deng Y."/>
            <person name="Parks D.H."/>
            <person name="Jiang X."/>
            <person name="Yin X."/>
            <person name="Woodcroft B.J."/>
            <person name="Tyson G.W."/>
            <person name="Hugenholtz P."/>
            <person name="Polz M.F."/>
            <person name="Zhang T."/>
        </authorList>
    </citation>
    <scope>NUCLEOTIDE SEQUENCE</scope>
    <source>
        <strain evidence="14">HKST-UBA09</strain>
    </source>
</reference>
<keyword evidence="4 10" id="KW-0808">Transferase</keyword>
<dbReference type="PANTHER" id="PTHR21015">
    <property type="entry name" value="UDP-N-ACETYLGLUCOSAMINE--N-ACETYLMURAMYL-(PENTAPEPTIDE) PYROPHOSPHORYL-UNDECAPRENOL N-ACETYLGLUCOSAMINE TRANSFERASE 1"/>
    <property type="match status" value="1"/>
</dbReference>
<keyword evidence="1 10" id="KW-1003">Cell membrane</keyword>
<keyword evidence="11" id="KW-0812">Transmembrane</keyword>
<dbReference type="HAMAP" id="MF_00033">
    <property type="entry name" value="MurG"/>
    <property type="match status" value="1"/>
</dbReference>
<evidence type="ECO:0000259" key="12">
    <source>
        <dbReference type="Pfam" id="PF03033"/>
    </source>
</evidence>
<keyword evidence="7 10" id="KW-0472">Membrane</keyword>
<dbReference type="Pfam" id="PF04101">
    <property type="entry name" value="Glyco_tran_28_C"/>
    <property type="match status" value="1"/>
</dbReference>
<dbReference type="EMBL" id="JAGQLF010000014">
    <property type="protein sequence ID" value="MCA9386742.1"/>
    <property type="molecule type" value="Genomic_DNA"/>
</dbReference>
<keyword evidence="5 10" id="KW-0133">Cell shape</keyword>
<comment type="function">
    <text evidence="10">Cell wall formation. Catalyzes the transfer of a GlcNAc subunit on undecaprenyl-pyrophosphoryl-MurNAc-pentapeptide (lipid intermediate I) to form undecaprenyl-pyrophosphoryl-MurNAc-(pentapeptide)GlcNAc (lipid intermediate II).</text>
</comment>
<dbReference type="InterPro" id="IPR004276">
    <property type="entry name" value="GlycoTrans_28_N"/>
</dbReference>
<dbReference type="EC" id="2.4.1.227" evidence="10"/>
<sequence>MNKKRILITGGHATPAFAVLDELLKNDSLEFVWVGEIHNQRGNKNPSAEYITVIEKYQIKFVEFKSGKILRAKDPITLIKSIYELFLFIKGFFGAFFVVLATNPKVILTFGGFNAVPIAFWGRVFRKKIITHEQTVVSGLANRLIAKFADKILVSWESSLEDFPDKKTILTGNPIRADIFETKSNILKDFDSSLPVVYITGGNQGAHEINKRVFEILYELLNIANVIHQTGNSSITKDYESAIQMKERMDELKSKRYIVKEYVNAEEIGEVMNKADLLVSRAGANTVTEVLALGKPSILIPIPWTSGGEQEKNADYLASIGLGKKLIQNDSLTSAKLLNAIKQSMELISSGKAFNGTELFEAKLKAKESVNLDAAKEIASTVEAYLA</sequence>
<dbReference type="InterPro" id="IPR006009">
    <property type="entry name" value="GlcNAc_MurG"/>
</dbReference>
<feature type="binding site" evidence="10">
    <location>
        <position position="176"/>
    </location>
    <ligand>
        <name>UDP-N-acetyl-alpha-D-glucosamine</name>
        <dbReference type="ChEBI" id="CHEBI:57705"/>
    </ligand>
</feature>
<protein>
    <recommendedName>
        <fullName evidence="10">UDP-N-acetylglucosamine--N-acetylmuramyl-(pentapeptide) pyrophosphoryl-undecaprenol N-acetylglucosamine transferase</fullName>
        <ecNumber evidence="10">2.4.1.227</ecNumber>
    </recommendedName>
    <alternativeName>
        <fullName evidence="10">Undecaprenyl-PP-MurNAc-pentapeptide-UDPGlcNAc GlcNAc transferase</fullName>
    </alternativeName>
</protein>
<evidence type="ECO:0000259" key="13">
    <source>
        <dbReference type="Pfam" id="PF04101"/>
    </source>
</evidence>
<evidence type="ECO:0000313" key="14">
    <source>
        <dbReference type="EMBL" id="MCA9386742.1"/>
    </source>
</evidence>
<comment type="similarity">
    <text evidence="10">Belongs to the glycosyltransferase 28 family. MurG subfamily.</text>
</comment>
<dbReference type="SUPFAM" id="SSF53756">
    <property type="entry name" value="UDP-Glycosyltransferase/glycogen phosphorylase"/>
    <property type="match status" value="1"/>
</dbReference>
<dbReference type="PANTHER" id="PTHR21015:SF22">
    <property type="entry name" value="GLYCOSYLTRANSFERASE"/>
    <property type="match status" value="1"/>
</dbReference>
<dbReference type="Pfam" id="PF03033">
    <property type="entry name" value="Glyco_transf_28"/>
    <property type="match status" value="1"/>
</dbReference>
<feature type="domain" description="Glycosyl transferase family 28 C-terminal" evidence="13">
    <location>
        <begin position="196"/>
        <end position="346"/>
    </location>
</feature>
<keyword evidence="8 10" id="KW-0131">Cell cycle</keyword>
<evidence type="ECO:0000256" key="9">
    <source>
        <dbReference type="ARBA" id="ARBA00023316"/>
    </source>
</evidence>
<evidence type="ECO:0000256" key="10">
    <source>
        <dbReference type="HAMAP-Rule" id="MF_00033"/>
    </source>
</evidence>
<name>A0A955RLW2_9BACT</name>
<dbReference type="GO" id="GO:0005886">
    <property type="term" value="C:plasma membrane"/>
    <property type="evidence" value="ECO:0007669"/>
    <property type="project" value="UniProtKB-SubCell"/>
</dbReference>
<dbReference type="GO" id="GO:0008360">
    <property type="term" value="P:regulation of cell shape"/>
    <property type="evidence" value="ECO:0007669"/>
    <property type="project" value="UniProtKB-KW"/>
</dbReference>
<comment type="pathway">
    <text evidence="10">Cell wall biogenesis; peptidoglycan biosynthesis.</text>
</comment>
<keyword evidence="3 10" id="KW-0328">Glycosyltransferase</keyword>
<feature type="binding site" evidence="10">
    <location>
        <position position="310"/>
    </location>
    <ligand>
        <name>UDP-N-acetyl-alpha-D-glucosamine</name>
        <dbReference type="ChEBI" id="CHEBI:57705"/>
    </ligand>
</feature>
<accession>A0A955RLW2</accession>
<comment type="caution">
    <text evidence="14">The sequence shown here is derived from an EMBL/GenBank/DDBJ whole genome shotgun (WGS) entry which is preliminary data.</text>
</comment>
<feature type="transmembrane region" description="Helical" evidence="11">
    <location>
        <begin position="106"/>
        <end position="125"/>
    </location>
</feature>
<evidence type="ECO:0000256" key="8">
    <source>
        <dbReference type="ARBA" id="ARBA00023306"/>
    </source>
</evidence>
<evidence type="ECO:0000256" key="11">
    <source>
        <dbReference type="SAM" id="Phobius"/>
    </source>
</evidence>
<evidence type="ECO:0000256" key="4">
    <source>
        <dbReference type="ARBA" id="ARBA00022679"/>
    </source>
</evidence>
<feature type="transmembrane region" description="Helical" evidence="11">
    <location>
        <begin position="81"/>
        <end position="100"/>
    </location>
</feature>
<keyword evidence="9 10" id="KW-0961">Cell wall biogenesis/degradation</keyword>
<comment type="caution">
    <text evidence="10">Lacks conserved residue(s) required for the propagation of feature annotation.</text>
</comment>
<feature type="binding site" evidence="10">
    <location>
        <begin position="9"/>
        <end position="11"/>
    </location>
    <ligand>
        <name>UDP-N-acetyl-alpha-D-glucosamine</name>
        <dbReference type="ChEBI" id="CHEBI:57705"/>
    </ligand>
</feature>
<keyword evidence="2 10" id="KW-0132">Cell division</keyword>
<reference evidence="14" key="1">
    <citation type="submission" date="2020-04" db="EMBL/GenBank/DDBJ databases">
        <authorList>
            <person name="Zhang T."/>
        </authorList>
    </citation>
    <scope>NUCLEOTIDE SEQUENCE</scope>
    <source>
        <strain evidence="14">HKST-UBA09</strain>
    </source>
</reference>
<proteinExistence type="inferred from homology"/>
<dbReference type="Gene3D" id="3.40.50.2000">
    <property type="entry name" value="Glycogen Phosphorylase B"/>
    <property type="match status" value="2"/>
</dbReference>
<dbReference type="GO" id="GO:0005975">
    <property type="term" value="P:carbohydrate metabolic process"/>
    <property type="evidence" value="ECO:0007669"/>
    <property type="project" value="InterPro"/>
</dbReference>
<dbReference type="GO" id="GO:0009252">
    <property type="term" value="P:peptidoglycan biosynthetic process"/>
    <property type="evidence" value="ECO:0007669"/>
    <property type="project" value="UniProtKB-UniRule"/>
</dbReference>
<keyword evidence="6 10" id="KW-0573">Peptidoglycan synthesis</keyword>
<comment type="catalytic activity">
    <reaction evidence="10">
        <text>di-trans,octa-cis-undecaprenyl diphospho-N-acetyl-alpha-D-muramoyl-L-alanyl-D-glutamyl-meso-2,6-diaminopimeloyl-D-alanyl-D-alanine + UDP-N-acetyl-alpha-D-glucosamine = di-trans,octa-cis-undecaprenyl diphospho-[N-acetyl-alpha-D-glucosaminyl-(1-&gt;4)]-N-acetyl-alpha-D-muramoyl-L-alanyl-D-glutamyl-meso-2,6-diaminopimeloyl-D-alanyl-D-alanine + UDP + H(+)</text>
        <dbReference type="Rhea" id="RHEA:31227"/>
        <dbReference type="ChEBI" id="CHEBI:15378"/>
        <dbReference type="ChEBI" id="CHEBI:57705"/>
        <dbReference type="ChEBI" id="CHEBI:58223"/>
        <dbReference type="ChEBI" id="CHEBI:61387"/>
        <dbReference type="ChEBI" id="CHEBI:61388"/>
        <dbReference type="EC" id="2.4.1.227"/>
    </reaction>
</comment>
<evidence type="ECO:0000313" key="15">
    <source>
        <dbReference type="Proteomes" id="UP000714915"/>
    </source>
</evidence>
<evidence type="ECO:0000256" key="6">
    <source>
        <dbReference type="ARBA" id="ARBA00022984"/>
    </source>
</evidence>
<evidence type="ECO:0000256" key="3">
    <source>
        <dbReference type="ARBA" id="ARBA00022676"/>
    </source>
</evidence>
<evidence type="ECO:0000256" key="5">
    <source>
        <dbReference type="ARBA" id="ARBA00022960"/>
    </source>
</evidence>
<feature type="domain" description="Glycosyltransferase family 28 N-terminal" evidence="12">
    <location>
        <begin position="9"/>
        <end position="153"/>
    </location>
</feature>
<gene>
    <name evidence="10" type="primary">murG</name>
    <name evidence="14" type="ORF">KC669_01780</name>
</gene>
<dbReference type="GO" id="GO:0051301">
    <property type="term" value="P:cell division"/>
    <property type="evidence" value="ECO:0007669"/>
    <property type="project" value="UniProtKB-KW"/>
</dbReference>
<dbReference type="GO" id="GO:0071555">
    <property type="term" value="P:cell wall organization"/>
    <property type="evidence" value="ECO:0007669"/>
    <property type="project" value="UniProtKB-KW"/>
</dbReference>